<accession>A0A5E7G3K5</accession>
<proteinExistence type="predicted"/>
<keyword evidence="1" id="KW-0812">Transmembrane</keyword>
<evidence type="ECO:0000313" key="3">
    <source>
        <dbReference type="Proteomes" id="UP000385207"/>
    </source>
</evidence>
<dbReference type="GeneID" id="87482118"/>
<dbReference type="Proteomes" id="UP000385207">
    <property type="component" value="Unassembled WGS sequence"/>
</dbReference>
<keyword evidence="1" id="KW-1133">Transmembrane helix</keyword>
<dbReference type="AlphaFoldDB" id="A0A5E7G3K5"/>
<gene>
    <name evidence="2" type="ORF">PS862_00033</name>
</gene>
<feature type="transmembrane region" description="Helical" evidence="1">
    <location>
        <begin position="51"/>
        <end position="70"/>
    </location>
</feature>
<sequence length="102" mass="11709">MNRSRLLTLLSALGVAAVMLLVASLVTQLGSMALGSVDTWQHAFEATRPYLRVWRVLLYGALFALWWDLLRRYRHRPADRLRVQRIGTMGLVLVTFVELTRL</sequence>
<name>A0A5E7G3K5_PSEFL</name>
<dbReference type="OrthoDB" id="6893307at2"/>
<organism evidence="2 3">
    <name type="scientific">Pseudomonas fluorescens</name>
    <dbReference type="NCBI Taxonomy" id="294"/>
    <lineage>
        <taxon>Bacteria</taxon>
        <taxon>Pseudomonadati</taxon>
        <taxon>Pseudomonadota</taxon>
        <taxon>Gammaproteobacteria</taxon>
        <taxon>Pseudomonadales</taxon>
        <taxon>Pseudomonadaceae</taxon>
        <taxon>Pseudomonas</taxon>
    </lineage>
</organism>
<evidence type="ECO:0000256" key="1">
    <source>
        <dbReference type="SAM" id="Phobius"/>
    </source>
</evidence>
<keyword evidence="1" id="KW-0472">Membrane</keyword>
<protein>
    <submittedName>
        <fullName evidence="2">Uncharacterized protein</fullName>
    </submittedName>
</protein>
<reference evidence="2 3" key="1">
    <citation type="submission" date="2019-09" db="EMBL/GenBank/DDBJ databases">
        <authorList>
            <person name="Chandra G."/>
            <person name="Truman W A."/>
        </authorList>
    </citation>
    <scope>NUCLEOTIDE SEQUENCE [LARGE SCALE GENOMIC DNA]</scope>
    <source>
        <strain evidence="2">PS862</strain>
    </source>
</reference>
<dbReference type="RefSeq" id="WP_150782904.1">
    <property type="nucleotide sequence ID" value="NZ_CABVII010000001.1"/>
</dbReference>
<evidence type="ECO:0000313" key="2">
    <source>
        <dbReference type="EMBL" id="VVO45754.1"/>
    </source>
</evidence>
<dbReference type="EMBL" id="CABVII010000001">
    <property type="protein sequence ID" value="VVO45754.1"/>
    <property type="molecule type" value="Genomic_DNA"/>
</dbReference>